<dbReference type="InterPro" id="IPR050482">
    <property type="entry name" value="Sensor_HK_TwoCompSys"/>
</dbReference>
<keyword evidence="8" id="KW-0472">Membrane</keyword>
<evidence type="ECO:0000256" key="5">
    <source>
        <dbReference type="ARBA" id="ARBA00022777"/>
    </source>
</evidence>
<dbReference type="Gene3D" id="3.30.565.10">
    <property type="entry name" value="Histidine kinase-like ATPase, C-terminal domain"/>
    <property type="match status" value="1"/>
</dbReference>
<accession>A0ABU1IJT5</accession>
<dbReference type="EMBL" id="JAVDQG010000002">
    <property type="protein sequence ID" value="MDR6224946.1"/>
    <property type="molecule type" value="Genomic_DNA"/>
</dbReference>
<dbReference type="Gene3D" id="1.20.5.1930">
    <property type="match status" value="1"/>
</dbReference>
<keyword evidence="6" id="KW-0067">ATP-binding</keyword>
<dbReference type="PANTHER" id="PTHR24421">
    <property type="entry name" value="NITRATE/NITRITE SENSOR PROTEIN NARX-RELATED"/>
    <property type="match status" value="1"/>
</dbReference>
<dbReference type="Pfam" id="PF07730">
    <property type="entry name" value="HisKA_3"/>
    <property type="match status" value="1"/>
</dbReference>
<dbReference type="InterPro" id="IPR011712">
    <property type="entry name" value="Sig_transdc_His_kin_sub3_dim/P"/>
</dbReference>
<evidence type="ECO:0000313" key="10">
    <source>
        <dbReference type="EMBL" id="MDR6224946.1"/>
    </source>
</evidence>
<feature type="domain" description="Histidine kinase" evidence="9">
    <location>
        <begin position="184"/>
        <end position="367"/>
    </location>
</feature>
<keyword evidence="8" id="KW-1133">Transmembrane helix</keyword>
<dbReference type="PANTHER" id="PTHR24421:SF63">
    <property type="entry name" value="SENSOR HISTIDINE KINASE DESK"/>
    <property type="match status" value="1"/>
</dbReference>
<dbReference type="InterPro" id="IPR003594">
    <property type="entry name" value="HATPase_dom"/>
</dbReference>
<name>A0ABU1IJT5_9BACL</name>
<evidence type="ECO:0000256" key="6">
    <source>
        <dbReference type="ARBA" id="ARBA00022840"/>
    </source>
</evidence>
<gene>
    <name evidence="10" type="ORF">JOE21_000937</name>
</gene>
<dbReference type="Pfam" id="PF02518">
    <property type="entry name" value="HATPase_c"/>
    <property type="match status" value="1"/>
</dbReference>
<dbReference type="PROSITE" id="PS50109">
    <property type="entry name" value="HIS_KIN"/>
    <property type="match status" value="1"/>
</dbReference>
<feature type="transmembrane region" description="Helical" evidence="8">
    <location>
        <begin position="63"/>
        <end position="91"/>
    </location>
</feature>
<evidence type="ECO:0000256" key="2">
    <source>
        <dbReference type="ARBA" id="ARBA00012438"/>
    </source>
</evidence>
<dbReference type="RefSeq" id="WP_309862956.1">
    <property type="nucleotide sequence ID" value="NZ_JAVDQG010000002.1"/>
</dbReference>
<reference evidence="10 11" key="1">
    <citation type="submission" date="2023-07" db="EMBL/GenBank/DDBJ databases">
        <title>Genomic Encyclopedia of Type Strains, Phase IV (KMG-IV): sequencing the most valuable type-strain genomes for metagenomic binning, comparative biology and taxonomic classification.</title>
        <authorList>
            <person name="Goeker M."/>
        </authorList>
    </citation>
    <scope>NUCLEOTIDE SEQUENCE [LARGE SCALE GENOMIC DNA]</scope>
    <source>
        <strain evidence="10 11">DSM 45903</strain>
    </source>
</reference>
<feature type="transmembrane region" description="Helical" evidence="8">
    <location>
        <begin position="38"/>
        <end position="57"/>
    </location>
</feature>
<comment type="caution">
    <text evidence="10">The sequence shown here is derived from an EMBL/GenBank/DDBJ whole genome shotgun (WGS) entry which is preliminary data.</text>
</comment>
<keyword evidence="5 10" id="KW-0418">Kinase</keyword>
<keyword evidence="8" id="KW-0812">Transmembrane</keyword>
<comment type="catalytic activity">
    <reaction evidence="1">
        <text>ATP + protein L-histidine = ADP + protein N-phospho-L-histidine.</text>
        <dbReference type="EC" id="2.7.13.3"/>
    </reaction>
</comment>
<evidence type="ECO:0000256" key="4">
    <source>
        <dbReference type="ARBA" id="ARBA00022741"/>
    </source>
</evidence>
<keyword evidence="4" id="KW-0547">Nucleotide-binding</keyword>
<feature type="transmembrane region" description="Helical" evidence="8">
    <location>
        <begin position="134"/>
        <end position="152"/>
    </location>
</feature>
<dbReference type="Proteomes" id="UP001185012">
    <property type="component" value="Unassembled WGS sequence"/>
</dbReference>
<keyword evidence="11" id="KW-1185">Reference proteome</keyword>
<evidence type="ECO:0000256" key="7">
    <source>
        <dbReference type="ARBA" id="ARBA00023012"/>
    </source>
</evidence>
<organism evidence="10 11">
    <name type="scientific">Desmospora profundinema</name>
    <dbReference type="NCBI Taxonomy" id="1571184"/>
    <lineage>
        <taxon>Bacteria</taxon>
        <taxon>Bacillati</taxon>
        <taxon>Bacillota</taxon>
        <taxon>Bacilli</taxon>
        <taxon>Bacillales</taxon>
        <taxon>Thermoactinomycetaceae</taxon>
        <taxon>Desmospora</taxon>
    </lineage>
</organism>
<feature type="transmembrane region" description="Helical" evidence="8">
    <location>
        <begin position="14"/>
        <end position="31"/>
    </location>
</feature>
<evidence type="ECO:0000256" key="8">
    <source>
        <dbReference type="SAM" id="Phobius"/>
    </source>
</evidence>
<keyword evidence="7" id="KW-0902">Two-component regulatory system</keyword>
<dbReference type="CDD" id="cd16917">
    <property type="entry name" value="HATPase_UhpB-NarQ-NarX-like"/>
    <property type="match status" value="1"/>
</dbReference>
<dbReference type="EC" id="2.7.13.3" evidence="2"/>
<dbReference type="SUPFAM" id="SSF55874">
    <property type="entry name" value="ATPase domain of HSP90 chaperone/DNA topoisomerase II/histidine kinase"/>
    <property type="match status" value="1"/>
</dbReference>
<evidence type="ECO:0000313" key="11">
    <source>
        <dbReference type="Proteomes" id="UP001185012"/>
    </source>
</evidence>
<proteinExistence type="predicted"/>
<sequence>MLQKLYPRDQIDQYLLIDVIALLSLAYQVFIVHKPFGLIGSLLLYSIYLSVFYVSLWHQDERLLVSVYIGCGVLAVLGMVSHLSLTVFAFMQAGQLGLARSKRLIGLGMPAFPAMHAAAYYGHKGDLSGFVPSYSMLFLLLQLVIPVVVYFVERSRSLGYALDEANKKIERYVQEEERNRIARDLHDTLGQTLTMIKMKSELAIRLMDKQSDQAKQEMQEVRDTSRTALKQVRELVTSMKQVSLEEEIQHAHTLFRMAGVHLVLRETGPRPDLSHAKETMLALSIREAFTNVIKHSQAKRCTVQMGWNDGRYEVRVMDDGIGSVKEEKRGHGLESIRERMCLADGDVGLESPAGGGFVVTLRIPAQSGERVKVP</sequence>
<evidence type="ECO:0000256" key="3">
    <source>
        <dbReference type="ARBA" id="ARBA00022679"/>
    </source>
</evidence>
<dbReference type="InterPro" id="IPR036890">
    <property type="entry name" value="HATPase_C_sf"/>
</dbReference>
<keyword evidence="3 10" id="KW-0808">Transferase</keyword>
<evidence type="ECO:0000259" key="9">
    <source>
        <dbReference type="PROSITE" id="PS50109"/>
    </source>
</evidence>
<evidence type="ECO:0000256" key="1">
    <source>
        <dbReference type="ARBA" id="ARBA00000085"/>
    </source>
</evidence>
<dbReference type="GO" id="GO:0004673">
    <property type="term" value="F:protein histidine kinase activity"/>
    <property type="evidence" value="ECO:0007669"/>
    <property type="project" value="UniProtKB-EC"/>
</dbReference>
<protein>
    <recommendedName>
        <fullName evidence="2">histidine kinase</fullName>
        <ecNumber evidence="2">2.7.13.3</ecNumber>
    </recommendedName>
</protein>
<dbReference type="InterPro" id="IPR005467">
    <property type="entry name" value="His_kinase_dom"/>
</dbReference>